<feature type="non-terminal residue" evidence="1">
    <location>
        <position position="55"/>
    </location>
</feature>
<dbReference type="EMBL" id="JBJQND010000007">
    <property type="protein sequence ID" value="KAL3870579.1"/>
    <property type="molecule type" value="Genomic_DNA"/>
</dbReference>
<protein>
    <recommendedName>
        <fullName evidence="3">Sodefrin-like factor</fullName>
    </recommendedName>
</protein>
<proteinExistence type="predicted"/>
<organism evidence="1 2">
    <name type="scientific">Sinanodonta woodiana</name>
    <name type="common">Chinese pond mussel</name>
    <name type="synonym">Anodonta woodiana</name>
    <dbReference type="NCBI Taxonomy" id="1069815"/>
    <lineage>
        <taxon>Eukaryota</taxon>
        <taxon>Metazoa</taxon>
        <taxon>Spiralia</taxon>
        <taxon>Lophotrochozoa</taxon>
        <taxon>Mollusca</taxon>
        <taxon>Bivalvia</taxon>
        <taxon>Autobranchia</taxon>
        <taxon>Heteroconchia</taxon>
        <taxon>Palaeoheterodonta</taxon>
        <taxon>Unionida</taxon>
        <taxon>Unionoidea</taxon>
        <taxon>Unionidae</taxon>
        <taxon>Unioninae</taxon>
        <taxon>Sinanodonta</taxon>
    </lineage>
</organism>
<dbReference type="AlphaFoldDB" id="A0ABD3W9L2"/>
<keyword evidence="2" id="KW-1185">Reference proteome</keyword>
<feature type="non-terminal residue" evidence="1">
    <location>
        <position position="1"/>
    </location>
</feature>
<dbReference type="Proteomes" id="UP001634394">
    <property type="component" value="Unassembled WGS sequence"/>
</dbReference>
<evidence type="ECO:0000313" key="1">
    <source>
        <dbReference type="EMBL" id="KAL3870579.1"/>
    </source>
</evidence>
<evidence type="ECO:0000313" key="2">
    <source>
        <dbReference type="Proteomes" id="UP001634394"/>
    </source>
</evidence>
<sequence>TAGNITLTCRSCHNAATLNDCIGKETCRQNEQCYLDAVITSELRIRYNGGCRSLT</sequence>
<gene>
    <name evidence="1" type="ORF">ACJMK2_038629</name>
</gene>
<reference evidence="1 2" key="1">
    <citation type="submission" date="2024-11" db="EMBL/GenBank/DDBJ databases">
        <title>Chromosome-level genome assembly of the freshwater bivalve Anodonta woodiana.</title>
        <authorList>
            <person name="Chen X."/>
        </authorList>
    </citation>
    <scope>NUCLEOTIDE SEQUENCE [LARGE SCALE GENOMIC DNA]</scope>
    <source>
        <strain evidence="1">MN2024</strain>
        <tissue evidence="1">Gills</tissue>
    </source>
</reference>
<accession>A0ABD3W9L2</accession>
<evidence type="ECO:0008006" key="3">
    <source>
        <dbReference type="Google" id="ProtNLM"/>
    </source>
</evidence>
<comment type="caution">
    <text evidence="1">The sequence shown here is derived from an EMBL/GenBank/DDBJ whole genome shotgun (WGS) entry which is preliminary data.</text>
</comment>
<name>A0ABD3W9L2_SINWO</name>